<dbReference type="InterPro" id="IPR046193">
    <property type="entry name" value="DUF6221"/>
</dbReference>
<dbReference type="EMBL" id="WBMT01000009">
    <property type="protein sequence ID" value="KAB2347332.1"/>
    <property type="molecule type" value="Genomic_DNA"/>
</dbReference>
<dbReference type="AlphaFoldDB" id="A0A6H9YMV9"/>
<keyword evidence="2" id="KW-1185">Reference proteome</keyword>
<name>A0A6H9YMV9_9ACTN</name>
<proteinExistence type="predicted"/>
<dbReference type="Proteomes" id="UP000468735">
    <property type="component" value="Unassembled WGS sequence"/>
</dbReference>
<comment type="caution">
    <text evidence="1">The sequence shown here is derived from an EMBL/GenBank/DDBJ whole genome shotgun (WGS) entry which is preliminary data.</text>
</comment>
<organism evidence="1 2">
    <name type="scientific">Actinomadura rudentiformis</name>
    <dbReference type="NCBI Taxonomy" id="359158"/>
    <lineage>
        <taxon>Bacteria</taxon>
        <taxon>Bacillati</taxon>
        <taxon>Actinomycetota</taxon>
        <taxon>Actinomycetes</taxon>
        <taxon>Streptosporangiales</taxon>
        <taxon>Thermomonosporaceae</taxon>
        <taxon>Actinomadura</taxon>
    </lineage>
</organism>
<dbReference type="RefSeq" id="WP_151562066.1">
    <property type="nucleotide sequence ID" value="NZ_WBMT01000009.1"/>
</dbReference>
<accession>A0A6H9YMV9</accession>
<dbReference type="OrthoDB" id="4290974at2"/>
<gene>
    <name evidence="1" type="ORF">F8566_20180</name>
</gene>
<evidence type="ECO:0000313" key="2">
    <source>
        <dbReference type="Proteomes" id="UP000468735"/>
    </source>
</evidence>
<evidence type="ECO:0000313" key="1">
    <source>
        <dbReference type="EMBL" id="KAB2347332.1"/>
    </source>
</evidence>
<reference evidence="1 2" key="1">
    <citation type="submission" date="2019-09" db="EMBL/GenBank/DDBJ databases">
        <title>Actinomadura physcomitrii sp. nov., a novel actinomycete isolated from moss [Physcomitrium sphaericum (Ludw) Fuernr].</title>
        <authorList>
            <person name="Zhuang X."/>
            <person name="Liu C."/>
        </authorList>
    </citation>
    <scope>NUCLEOTIDE SEQUENCE [LARGE SCALE GENOMIC DNA]</scope>
    <source>
        <strain evidence="1 2">HMC1</strain>
    </source>
</reference>
<sequence>MGDLRDFLLARLDEDAAEIAKQPDQTGEPGGIGIWSSGDAISNTEYLIISKTRALAEVEAKRQIVEEHRAEGGSCRACTTDGELEVSWDGEQEETRWVRNPVVAPCLTVRALASIYIETSSDRGN</sequence>
<dbReference type="Pfam" id="PF19730">
    <property type="entry name" value="DUF6221"/>
    <property type="match status" value="1"/>
</dbReference>
<protein>
    <submittedName>
        <fullName evidence="1">Uncharacterized protein</fullName>
    </submittedName>
</protein>